<accession>A0ABS6VQM0</accession>
<reference evidence="1" key="1">
    <citation type="submission" date="2021-07" db="EMBL/GenBank/DDBJ databases">
        <title>Zhongshania sp. CAU 1632 isolated from seawater.</title>
        <authorList>
            <person name="Kim W."/>
        </authorList>
    </citation>
    <scope>NUCLEOTIDE SEQUENCE</scope>
    <source>
        <strain evidence="1">CAU 1632</strain>
    </source>
</reference>
<dbReference type="Proteomes" id="UP001166291">
    <property type="component" value="Unassembled WGS sequence"/>
</dbReference>
<name>A0ABS6VQM0_9GAMM</name>
<gene>
    <name evidence="1" type="ORF">KXJ70_07190</name>
</gene>
<keyword evidence="2" id="KW-1185">Reference proteome</keyword>
<sequence>MPHFPTDEDYQNLFRDFPDVFYWNDTEHEYRASICVGNGWVSLIRKLIEALQDQAKTEGTRLPVITDIKSKYGNMSVSADYTTAAMDDIIEDFEDISGSICETCGASFAKQQLTAGWVTSMCQLCERRN</sequence>
<protein>
    <submittedName>
        <fullName evidence="1">Uncharacterized protein</fullName>
    </submittedName>
</protein>
<evidence type="ECO:0000313" key="2">
    <source>
        <dbReference type="Proteomes" id="UP001166291"/>
    </source>
</evidence>
<organism evidence="1 2">
    <name type="scientific">Zhongshania aquimaris</name>
    <dbReference type="NCBI Taxonomy" id="2857107"/>
    <lineage>
        <taxon>Bacteria</taxon>
        <taxon>Pseudomonadati</taxon>
        <taxon>Pseudomonadota</taxon>
        <taxon>Gammaproteobacteria</taxon>
        <taxon>Cellvibrionales</taxon>
        <taxon>Spongiibacteraceae</taxon>
        <taxon>Zhongshania</taxon>
    </lineage>
</organism>
<proteinExistence type="predicted"/>
<dbReference type="RefSeq" id="WP_219042740.1">
    <property type="nucleotide sequence ID" value="NZ_JAHWDQ010000001.1"/>
</dbReference>
<dbReference type="EMBL" id="JAHWDQ010000001">
    <property type="protein sequence ID" value="MBW2940551.1"/>
    <property type="molecule type" value="Genomic_DNA"/>
</dbReference>
<evidence type="ECO:0000313" key="1">
    <source>
        <dbReference type="EMBL" id="MBW2940551.1"/>
    </source>
</evidence>
<comment type="caution">
    <text evidence="1">The sequence shown here is derived from an EMBL/GenBank/DDBJ whole genome shotgun (WGS) entry which is preliminary data.</text>
</comment>